<organism evidence="4 5">
    <name type="scientific">Marinobacter azerbaijanicus</name>
    <dbReference type="NCBI Taxonomy" id="3050455"/>
    <lineage>
        <taxon>Bacteria</taxon>
        <taxon>Pseudomonadati</taxon>
        <taxon>Pseudomonadota</taxon>
        <taxon>Gammaproteobacteria</taxon>
        <taxon>Pseudomonadales</taxon>
        <taxon>Marinobacteraceae</taxon>
        <taxon>Marinobacter</taxon>
    </lineage>
</organism>
<dbReference type="Gene3D" id="2.60.120.10">
    <property type="entry name" value="Jelly Rolls"/>
    <property type="match status" value="1"/>
</dbReference>
<dbReference type="Proteomes" id="UP001227964">
    <property type="component" value="Unassembled WGS sequence"/>
</dbReference>
<sequence>MSDDIKKQTTSLSEFDNELASLNMRGQWQYDSLLERVIGGPKPAGVPYLWKWETVHEKLLEACDVMPESYTARRNFSFMNPGLERGGTTQTLIMGMQIVRPGEVAWAHRHTIGAVRFVVEGGEQLYTTVNGERLLMEPNDLILTPNWNWHDHHNETDKNAIWVDALDVPLVLALNQIFYEPFGETTQPQRESSADYWSRRGSLVRPAWEQRPEQNFPFRYPWHEVSAQLHEMAGSEGSPYDDIVLEYVNPFTGSSALPTMGCNIQMLRPGFVGKSHRQTSSAVYFVVEGEGTTVVGDEEINWSARDSFVVPNWIPHHHINRSKSREAILFSINDIPVLQGLGLYHEDPENTIRTRPLPPLLA</sequence>
<dbReference type="InterPro" id="IPR013096">
    <property type="entry name" value="Cupin_2"/>
</dbReference>
<dbReference type="InterPro" id="IPR014710">
    <property type="entry name" value="RmlC-like_jellyroll"/>
</dbReference>
<dbReference type="PANTHER" id="PTHR41517:SF1">
    <property type="entry name" value="CUPIN"/>
    <property type="match status" value="1"/>
</dbReference>
<dbReference type="InterPro" id="IPR011051">
    <property type="entry name" value="RmlC_Cupin_sf"/>
</dbReference>
<feature type="domain" description="Cupin type-2" evidence="3">
    <location>
        <begin position="264"/>
        <end position="332"/>
    </location>
</feature>
<keyword evidence="2" id="KW-0560">Oxidoreductase</keyword>
<dbReference type="InterPro" id="IPR047183">
    <property type="entry name" value="GDO-like"/>
</dbReference>
<evidence type="ECO:0000256" key="1">
    <source>
        <dbReference type="ARBA" id="ARBA00022964"/>
    </source>
</evidence>
<feature type="domain" description="Cupin type-2" evidence="3">
    <location>
        <begin position="96"/>
        <end position="164"/>
    </location>
</feature>
<proteinExistence type="predicted"/>
<evidence type="ECO:0000256" key="2">
    <source>
        <dbReference type="ARBA" id="ARBA00023002"/>
    </source>
</evidence>
<reference evidence="4 5" key="1">
    <citation type="submission" date="2023-06" db="EMBL/GenBank/DDBJ databases">
        <title>Marinobacter azerbaijanicus a moderately halophilic, isolated from Urmia Lake in Azerbaijan region of Iran.</title>
        <authorList>
            <person name="Sanchez-Porro C."/>
            <person name="Aghdam E.M."/>
            <person name="Saheb S.M."/>
            <person name="Tarhriz V."/>
            <person name="Kazemi E."/>
            <person name="Ammozegar M.A."/>
            <person name="Ventosa A."/>
            <person name="Hejazi M.S."/>
        </authorList>
    </citation>
    <scope>NUCLEOTIDE SEQUENCE [LARGE SCALE GENOMIC DNA]</scope>
    <source>
        <strain evidence="4 5">TBZ242</strain>
    </source>
</reference>
<dbReference type="CDD" id="cd02216">
    <property type="entry name" value="cupin_GDO-like_N"/>
    <property type="match status" value="1"/>
</dbReference>
<dbReference type="Pfam" id="PF07883">
    <property type="entry name" value="Cupin_2"/>
    <property type="match status" value="2"/>
</dbReference>
<name>A0ABT7IGE1_9GAMM</name>
<accession>A0ABT7IGE1</accession>
<keyword evidence="1" id="KW-0223">Dioxygenase</keyword>
<protein>
    <submittedName>
        <fullName evidence="4">Cupin domain-containing protein</fullName>
    </submittedName>
</protein>
<dbReference type="RefSeq" id="WP_285392850.1">
    <property type="nucleotide sequence ID" value="NZ_JASSVS010000012.1"/>
</dbReference>
<gene>
    <name evidence="4" type="ORF">QPM17_18940</name>
</gene>
<dbReference type="EMBL" id="JASSVS010000012">
    <property type="protein sequence ID" value="MDL0433221.1"/>
    <property type="molecule type" value="Genomic_DNA"/>
</dbReference>
<dbReference type="SUPFAM" id="SSF51182">
    <property type="entry name" value="RmlC-like cupins"/>
    <property type="match status" value="1"/>
</dbReference>
<evidence type="ECO:0000259" key="3">
    <source>
        <dbReference type="Pfam" id="PF07883"/>
    </source>
</evidence>
<dbReference type="PANTHER" id="PTHR41517">
    <property type="entry name" value="1,2-DIOXYGENASE PROTEIN-RELATED"/>
    <property type="match status" value="1"/>
</dbReference>
<evidence type="ECO:0000313" key="4">
    <source>
        <dbReference type="EMBL" id="MDL0433221.1"/>
    </source>
</evidence>
<comment type="caution">
    <text evidence="4">The sequence shown here is derived from an EMBL/GenBank/DDBJ whole genome shotgun (WGS) entry which is preliminary data.</text>
</comment>
<keyword evidence="5" id="KW-1185">Reference proteome</keyword>
<evidence type="ECO:0000313" key="5">
    <source>
        <dbReference type="Proteomes" id="UP001227964"/>
    </source>
</evidence>
<dbReference type="CDD" id="cd06992">
    <property type="entry name" value="cupin_GDO-like_C"/>
    <property type="match status" value="1"/>
</dbReference>